<keyword evidence="6" id="KW-1185">Reference proteome</keyword>
<feature type="domain" description="LamG-like jellyroll fold" evidence="4">
    <location>
        <begin position="468"/>
        <end position="597"/>
    </location>
</feature>
<feature type="signal peptide" evidence="3">
    <location>
        <begin position="1"/>
        <end position="26"/>
    </location>
</feature>
<reference evidence="5 6" key="1">
    <citation type="submission" date="2018-05" db="EMBL/GenBank/DDBJ databases">
        <title>Genomic Encyclopedia of Type Strains, Phase III (KMG-III): the genomes of soil and plant-associated and newly described type strains.</title>
        <authorList>
            <person name="Whitman W."/>
        </authorList>
    </citation>
    <scope>NUCLEOTIDE SEQUENCE [LARGE SCALE GENOMIC DNA]</scope>
    <source>
        <strain evidence="5 6">CECT 5696</strain>
    </source>
</reference>
<evidence type="ECO:0000256" key="2">
    <source>
        <dbReference type="ARBA" id="ARBA00023157"/>
    </source>
</evidence>
<evidence type="ECO:0000313" key="6">
    <source>
        <dbReference type="Proteomes" id="UP000246635"/>
    </source>
</evidence>
<keyword evidence="5" id="KW-0430">Lectin</keyword>
<sequence length="629" mass="68898">MSTKRITLMSIALLCFLLLISGVANAAGSLTYIYTNDGKLLYVKNSDGTYIKYIYDANGNTTKKQKVNISPKSSLTFAKDKVLTISPNLSLATTGKTTVEFWMYWDGSSSTAMPFTFSTKLSMYLSGGYFGFNTFSSDIIGVSSAGLANKWVHVAAVFPNNSVLTPSNCELYIDGVKQNIQQVKGTTTVLRPVSKSATIGGYIQDGVQKYAFGGKLANFRIWDKARTGQEIQSNFYKEMKGNESNLVGQWLMPSEPLSSLPFDKTKVISLANLDTNKVSSGGNTVDFWMYWDGVENSIPFTWSSGYKLVFRNGYFGFSTNSSDLIGISSTDLKNKWIHITAVFPNSTIKADTCQLYVNGVKQTLTQAAGTTASSVATSTTAYIGGYQSDAGQTSSLFGGKLSDLRIWNSSRTQADIQNDMYRTLSLSESNLAGEWLLASEPSKATTLVTNAYSYSDVDVNTTSGGYNTVEFWMYWAGGSGDMPFAWSTQYGLYFSSGNFGFNTFKSDIIGIDATSYKKTWVHVAAVFPNGVPTTTTAELYINGVKQNIQQLAGTTTSSVLASKTLSVGAFEVGSKRKYEFSGKLANVQVWNKKLDQNQIISDMYRVYPDNTSSRTSLKMVTDDFYIIES</sequence>
<dbReference type="GO" id="GO:0005615">
    <property type="term" value="C:extracellular space"/>
    <property type="evidence" value="ECO:0007669"/>
    <property type="project" value="TreeGrafter"/>
</dbReference>
<accession>A0A2V2YY60</accession>
<keyword evidence="1 3" id="KW-0732">Signal</keyword>
<dbReference type="SMART" id="SM00560">
    <property type="entry name" value="LamGL"/>
    <property type="match status" value="3"/>
</dbReference>
<dbReference type="InterPro" id="IPR043543">
    <property type="entry name" value="PAPPA/PAPPA2"/>
</dbReference>
<dbReference type="PANTHER" id="PTHR46130">
    <property type="entry name" value="LAMGL DOMAIN-CONTAINING PROTEIN"/>
    <property type="match status" value="1"/>
</dbReference>
<feature type="chain" id="PRO_5015928717" evidence="3">
    <location>
        <begin position="27"/>
        <end position="629"/>
    </location>
</feature>
<dbReference type="GO" id="GO:0006508">
    <property type="term" value="P:proteolysis"/>
    <property type="evidence" value="ECO:0007669"/>
    <property type="project" value="TreeGrafter"/>
</dbReference>
<dbReference type="Pfam" id="PF13385">
    <property type="entry name" value="Laminin_G_3"/>
    <property type="match status" value="3"/>
</dbReference>
<dbReference type="InterPro" id="IPR006558">
    <property type="entry name" value="LamG-like"/>
</dbReference>
<keyword evidence="2" id="KW-1015">Disulfide bond</keyword>
<evidence type="ECO:0000259" key="4">
    <source>
        <dbReference type="SMART" id="SM00560"/>
    </source>
</evidence>
<evidence type="ECO:0000256" key="1">
    <source>
        <dbReference type="ARBA" id="ARBA00022729"/>
    </source>
</evidence>
<dbReference type="SUPFAM" id="SSF49899">
    <property type="entry name" value="Concanavalin A-like lectins/glucanases"/>
    <property type="match status" value="3"/>
</dbReference>
<name>A0A2V2YY60_9BACL</name>
<comment type="caution">
    <text evidence="5">The sequence shown here is derived from an EMBL/GenBank/DDBJ whole genome shotgun (WGS) entry which is preliminary data.</text>
</comment>
<dbReference type="InterPro" id="IPR013320">
    <property type="entry name" value="ConA-like_dom_sf"/>
</dbReference>
<dbReference type="Proteomes" id="UP000246635">
    <property type="component" value="Unassembled WGS sequence"/>
</dbReference>
<dbReference type="AlphaFoldDB" id="A0A2V2YY60"/>
<feature type="domain" description="LamG-like jellyroll fold" evidence="4">
    <location>
        <begin position="95"/>
        <end position="229"/>
    </location>
</feature>
<gene>
    <name evidence="5" type="ORF">DFQ01_12078</name>
</gene>
<dbReference type="PANTHER" id="PTHR46130:SF3">
    <property type="entry name" value="CHROMOSOME UNDETERMINED SCAFFOLD_33, WHOLE GENOME SHOTGUN SEQUENCE"/>
    <property type="match status" value="1"/>
</dbReference>
<protein>
    <submittedName>
        <fullName evidence="5">Concanavalin A-like lectin/glucanase superfamily protein</fullName>
    </submittedName>
</protein>
<dbReference type="EMBL" id="QGTQ01000020">
    <property type="protein sequence ID" value="PWV97891.1"/>
    <property type="molecule type" value="Genomic_DNA"/>
</dbReference>
<evidence type="ECO:0000313" key="5">
    <source>
        <dbReference type="EMBL" id="PWV97891.1"/>
    </source>
</evidence>
<evidence type="ECO:0000256" key="3">
    <source>
        <dbReference type="SAM" id="SignalP"/>
    </source>
</evidence>
<dbReference type="GO" id="GO:0007166">
    <property type="term" value="P:cell surface receptor signaling pathway"/>
    <property type="evidence" value="ECO:0007669"/>
    <property type="project" value="TreeGrafter"/>
</dbReference>
<dbReference type="GO" id="GO:0030246">
    <property type="term" value="F:carbohydrate binding"/>
    <property type="evidence" value="ECO:0007669"/>
    <property type="project" value="UniProtKB-KW"/>
</dbReference>
<dbReference type="Gene3D" id="2.60.120.200">
    <property type="match status" value="3"/>
</dbReference>
<dbReference type="RefSeq" id="WP_110045863.1">
    <property type="nucleotide sequence ID" value="NZ_CP054613.1"/>
</dbReference>
<dbReference type="GO" id="GO:0004222">
    <property type="term" value="F:metalloendopeptidase activity"/>
    <property type="evidence" value="ECO:0007669"/>
    <property type="project" value="TreeGrafter"/>
</dbReference>
<feature type="domain" description="LamG-like jellyroll fold" evidence="4">
    <location>
        <begin position="281"/>
        <end position="414"/>
    </location>
</feature>
<dbReference type="OrthoDB" id="2667323at2"/>
<organism evidence="5 6">
    <name type="scientific">Paenibacillus cellulosilyticus</name>
    <dbReference type="NCBI Taxonomy" id="375489"/>
    <lineage>
        <taxon>Bacteria</taxon>
        <taxon>Bacillati</taxon>
        <taxon>Bacillota</taxon>
        <taxon>Bacilli</taxon>
        <taxon>Bacillales</taxon>
        <taxon>Paenibacillaceae</taxon>
        <taxon>Paenibacillus</taxon>
    </lineage>
</organism>
<proteinExistence type="predicted"/>